<dbReference type="InterPro" id="IPR003760">
    <property type="entry name" value="PnrA-like"/>
</dbReference>
<keyword evidence="8" id="KW-1133">Transmembrane helix</keyword>
<name>A0A2R7Y8W5_9CREN</name>
<evidence type="ECO:0000313" key="10">
    <source>
        <dbReference type="EMBL" id="PUA33970.1"/>
    </source>
</evidence>
<comment type="similarity">
    <text evidence="2">Belongs to the BMP lipoprotein family.</text>
</comment>
<keyword evidence="6" id="KW-0449">Lipoprotein</keyword>
<dbReference type="InterPro" id="IPR028082">
    <property type="entry name" value="Peripla_BP_I"/>
</dbReference>
<reference evidence="10 11" key="1">
    <citation type="journal article" date="2018" name="Syst. Appl. Microbiol.">
        <title>A new symbiotic nanoarchaeote (Candidatus Nanoclepta minutus) and its host (Zestosphaera tikiterensis gen. nov., sp. nov.) from a New Zealand hot spring.</title>
        <authorList>
            <person name="St John E."/>
            <person name="Liu Y."/>
            <person name="Podar M."/>
            <person name="Stott M.B."/>
            <person name="Meneghin J."/>
            <person name="Chen Z."/>
            <person name="Lagutin K."/>
            <person name="Mitchell K."/>
            <person name="Reysenbach A.L."/>
        </authorList>
    </citation>
    <scope>NUCLEOTIDE SEQUENCE [LARGE SCALE GENOMIC DNA]</scope>
    <source>
        <strain evidence="10">NZ3</strain>
    </source>
</reference>
<evidence type="ECO:0000256" key="5">
    <source>
        <dbReference type="ARBA" id="ARBA00023136"/>
    </source>
</evidence>
<keyword evidence="3" id="KW-1003">Cell membrane</keyword>
<dbReference type="CDD" id="cd06354">
    <property type="entry name" value="PBP1_PrnA-like"/>
    <property type="match status" value="1"/>
</dbReference>
<evidence type="ECO:0000259" key="9">
    <source>
        <dbReference type="Pfam" id="PF02608"/>
    </source>
</evidence>
<dbReference type="EMBL" id="NBVN01000001">
    <property type="protein sequence ID" value="PUA33970.1"/>
    <property type="molecule type" value="Genomic_DNA"/>
</dbReference>
<gene>
    <name evidence="10" type="ORF">B7O98_00705</name>
</gene>
<evidence type="ECO:0000256" key="1">
    <source>
        <dbReference type="ARBA" id="ARBA00004193"/>
    </source>
</evidence>
<dbReference type="GO" id="GO:0005886">
    <property type="term" value="C:plasma membrane"/>
    <property type="evidence" value="ECO:0007669"/>
    <property type="project" value="UniProtKB-SubCell"/>
</dbReference>
<evidence type="ECO:0000256" key="4">
    <source>
        <dbReference type="ARBA" id="ARBA00022729"/>
    </source>
</evidence>
<organism evidence="10 11">
    <name type="scientific">Zestosphaera tikiterensis</name>
    <dbReference type="NCBI Taxonomy" id="1973259"/>
    <lineage>
        <taxon>Archaea</taxon>
        <taxon>Thermoproteota</taxon>
        <taxon>Thermoprotei</taxon>
        <taxon>Desulfurococcales</taxon>
        <taxon>Desulfurococcaceae</taxon>
        <taxon>Zestosphaera</taxon>
    </lineage>
</organism>
<dbReference type="SUPFAM" id="SSF53822">
    <property type="entry name" value="Periplasmic binding protein-like I"/>
    <property type="match status" value="1"/>
</dbReference>
<dbReference type="Pfam" id="PF02608">
    <property type="entry name" value="Bmp"/>
    <property type="match status" value="1"/>
</dbReference>
<keyword evidence="5 8" id="KW-0472">Membrane</keyword>
<proteinExistence type="inferred from homology"/>
<evidence type="ECO:0000256" key="8">
    <source>
        <dbReference type="SAM" id="Phobius"/>
    </source>
</evidence>
<feature type="domain" description="ABC transporter substrate-binding protein PnrA-like" evidence="9">
    <location>
        <begin position="70"/>
        <end position="360"/>
    </location>
</feature>
<comment type="caution">
    <text evidence="10">The sequence shown here is derived from an EMBL/GenBank/DDBJ whole genome shotgun (WGS) entry which is preliminary data.</text>
</comment>
<evidence type="ECO:0000256" key="7">
    <source>
        <dbReference type="SAM" id="MobiDB-lite"/>
    </source>
</evidence>
<evidence type="ECO:0000256" key="6">
    <source>
        <dbReference type="ARBA" id="ARBA00023288"/>
    </source>
</evidence>
<evidence type="ECO:0000313" key="11">
    <source>
        <dbReference type="Proteomes" id="UP000244093"/>
    </source>
</evidence>
<dbReference type="InterPro" id="IPR050957">
    <property type="entry name" value="BMP_lipoprotein"/>
</dbReference>
<comment type="subcellular location">
    <subcellularLocation>
        <location evidence="1">Cell membrane</location>
        <topology evidence="1">Lipid-anchor</topology>
    </subcellularLocation>
</comment>
<dbReference type="AlphaFoldDB" id="A0A2R7Y8W5"/>
<accession>A0A2R7Y8W5</accession>
<dbReference type="PANTHER" id="PTHR34296">
    <property type="entry name" value="TRANSCRIPTIONAL ACTIVATOR PROTEIN MED"/>
    <property type="match status" value="1"/>
</dbReference>
<keyword evidence="8" id="KW-0812">Transmembrane</keyword>
<dbReference type="Gene3D" id="3.40.50.2300">
    <property type="match status" value="2"/>
</dbReference>
<keyword evidence="4" id="KW-0732">Signal</keyword>
<feature type="region of interest" description="Disordered" evidence="7">
    <location>
        <begin position="35"/>
        <end position="63"/>
    </location>
</feature>
<protein>
    <submittedName>
        <fullName evidence="10">Sugar-binding protein</fullName>
    </submittedName>
</protein>
<sequence>MDLRVAITKTTAVILAVVVIIAVAGVAWYFTSQVPPTTTPTSPKPTTTTPTTSPSPTTTPKPTKNAIAIVYDIGGRGDLSFNDMAYLGGSKAAKDFGLELKEVQSVKEADYLPNLRTLAKEGRYVVIVAVGFLMTEAVTTVADEFPDQLFAIIDGYIPDKKNVLSVMFKEHEGSALVGALAAMIAHQYGYSAVGVVLGMEIPVLYKFEAGYYWGIRYGEEVFKQKTGTSITPLKILYTYTGAFNDPAKGKTATDAQLGQGAGVVYNVAGATGLGIFESVEEYCKKNGKDYGPPFAIGVDADQDWIKPGYIIASMMKRVDVGVYTAVKNALDYYAGKISTYGGVLELGLKEGGISVSTLEDLDTFLAIAIQAGRTVNRDEIYNKVKTMRDSIPSWIWDEVKKLEEMIKTNPSGVKVSGLSFADIAAKIPYTSDTIKEVRTALNVG</sequence>
<dbReference type="PANTHER" id="PTHR34296:SF2">
    <property type="entry name" value="ABC TRANSPORTER GUANOSINE-BINDING PROTEIN NUPN"/>
    <property type="match status" value="1"/>
</dbReference>
<evidence type="ECO:0000256" key="2">
    <source>
        <dbReference type="ARBA" id="ARBA00008610"/>
    </source>
</evidence>
<evidence type="ECO:0000256" key="3">
    <source>
        <dbReference type="ARBA" id="ARBA00022475"/>
    </source>
</evidence>
<feature type="transmembrane region" description="Helical" evidence="8">
    <location>
        <begin position="12"/>
        <end position="30"/>
    </location>
</feature>
<dbReference type="Proteomes" id="UP000244093">
    <property type="component" value="Unassembled WGS sequence"/>
</dbReference>